<proteinExistence type="predicted"/>
<protein>
    <submittedName>
        <fullName evidence="1">Uncharacterized protein</fullName>
    </submittedName>
</protein>
<organism evidence="1 2">
    <name type="scientific">Tessaracoccus lubricantis</name>
    <dbReference type="NCBI Taxonomy" id="545543"/>
    <lineage>
        <taxon>Bacteria</taxon>
        <taxon>Bacillati</taxon>
        <taxon>Actinomycetota</taxon>
        <taxon>Actinomycetes</taxon>
        <taxon>Propionibacteriales</taxon>
        <taxon>Propionibacteriaceae</taxon>
        <taxon>Tessaracoccus</taxon>
    </lineage>
</organism>
<evidence type="ECO:0000313" key="1">
    <source>
        <dbReference type="EMBL" id="GAA4900593.1"/>
    </source>
</evidence>
<sequence length="238" mass="26171">MTSAFGKLCGMDGLLDDDFDPLAPVHVGDPADEVGEEEAADSVTDPQRIVRLWFDGGRLTRVFVSPIWHRRLGEHRTLGDAFAAVLAAARIRIAEPEPELPEPDLAGVDFTGLWRFGRDPFTTFQLAIDNVNRRWQDAAKRQLEQPPVPAQPVSAVWEGAMAVHLDAGGELAAVEFDEDWLDDADVREINDGVLRLAQQAYARYVPAAGPADELAAITREHEILMAGLRRMVTGREPG</sequence>
<dbReference type="RefSeq" id="WP_345582191.1">
    <property type="nucleotide sequence ID" value="NZ_BAABLV010000031.1"/>
</dbReference>
<reference evidence="2" key="1">
    <citation type="journal article" date="2019" name="Int. J. Syst. Evol. Microbiol.">
        <title>The Global Catalogue of Microorganisms (GCM) 10K type strain sequencing project: providing services to taxonomists for standard genome sequencing and annotation.</title>
        <authorList>
            <consortium name="The Broad Institute Genomics Platform"/>
            <consortium name="The Broad Institute Genome Sequencing Center for Infectious Disease"/>
            <person name="Wu L."/>
            <person name="Ma J."/>
        </authorList>
    </citation>
    <scope>NUCLEOTIDE SEQUENCE [LARGE SCALE GENOMIC DNA]</scope>
    <source>
        <strain evidence="2">JCM 19125</strain>
    </source>
</reference>
<accession>A0ABP9FE76</accession>
<dbReference type="EMBL" id="BAABLV010000031">
    <property type="protein sequence ID" value="GAA4900593.1"/>
    <property type="molecule type" value="Genomic_DNA"/>
</dbReference>
<dbReference type="Proteomes" id="UP001501521">
    <property type="component" value="Unassembled WGS sequence"/>
</dbReference>
<name>A0ABP9FE76_9ACTN</name>
<comment type="caution">
    <text evidence="1">The sequence shown here is derived from an EMBL/GenBank/DDBJ whole genome shotgun (WGS) entry which is preliminary data.</text>
</comment>
<gene>
    <name evidence="1" type="ORF">GCM10025789_18800</name>
</gene>
<evidence type="ECO:0000313" key="2">
    <source>
        <dbReference type="Proteomes" id="UP001501521"/>
    </source>
</evidence>
<keyword evidence="2" id="KW-1185">Reference proteome</keyword>